<reference evidence="9 10" key="1">
    <citation type="journal article" date="2013" name="PLoS ONE">
        <title>Lactobacillus paracasei comparative genomics: towards species pan-genome definition and exploitation of diversity.</title>
        <authorList>
            <person name="Smokvina T."/>
            <person name="Wels M."/>
            <person name="Polka J."/>
            <person name="Chervaux C."/>
            <person name="Brisse S."/>
            <person name="Boekhorst J."/>
            <person name="van Hylckama Vlieg J.E."/>
            <person name="Siezen R.J."/>
        </authorList>
    </citation>
    <scope>NUCLEOTIDE SEQUENCE [LARGE SCALE GENOMIC DNA]</scope>
    <source>
        <strain evidence="9 10">Lpp41</strain>
    </source>
</reference>
<dbReference type="PANTHER" id="PTHR40074">
    <property type="entry name" value="O-ACETYLTRANSFERASE WECH"/>
    <property type="match status" value="1"/>
</dbReference>
<keyword evidence="9" id="KW-0808">Transferase</keyword>
<evidence type="ECO:0000313" key="9">
    <source>
        <dbReference type="EMBL" id="EPC72966.1"/>
    </source>
</evidence>
<evidence type="ECO:0000256" key="3">
    <source>
        <dbReference type="ARBA" id="ARBA00022475"/>
    </source>
</evidence>
<evidence type="ECO:0000256" key="7">
    <source>
        <dbReference type="SAM" id="Phobius"/>
    </source>
</evidence>
<feature type="transmembrane region" description="Helical" evidence="7">
    <location>
        <begin position="38"/>
        <end position="59"/>
    </location>
</feature>
<keyword evidence="4 7" id="KW-0812">Transmembrane</keyword>
<dbReference type="GO" id="GO:0016413">
    <property type="term" value="F:O-acetyltransferase activity"/>
    <property type="evidence" value="ECO:0007669"/>
    <property type="project" value="TreeGrafter"/>
</dbReference>
<dbReference type="EMBL" id="ANKE01000382">
    <property type="protein sequence ID" value="EPC72966.1"/>
    <property type="molecule type" value="Genomic_DNA"/>
</dbReference>
<accession>A0A829H863</accession>
<comment type="caution">
    <text evidence="9">The sequence shown here is derived from an EMBL/GenBank/DDBJ whole genome shotgun (WGS) entry which is preliminary data.</text>
</comment>
<evidence type="ECO:0000256" key="5">
    <source>
        <dbReference type="ARBA" id="ARBA00022989"/>
    </source>
</evidence>
<organism evidence="9 10">
    <name type="scientific">Lacticaseibacillus paracasei subsp. paracasei Lpp41</name>
    <dbReference type="NCBI Taxonomy" id="1256208"/>
    <lineage>
        <taxon>Bacteria</taxon>
        <taxon>Bacillati</taxon>
        <taxon>Bacillota</taxon>
        <taxon>Bacilli</taxon>
        <taxon>Lactobacillales</taxon>
        <taxon>Lactobacillaceae</taxon>
        <taxon>Lacticaseibacillus</taxon>
    </lineage>
</organism>
<comment type="subcellular location">
    <subcellularLocation>
        <location evidence="1">Cell membrane</location>
        <topology evidence="1">Multi-pass membrane protein</topology>
    </subcellularLocation>
</comment>
<feature type="non-terminal residue" evidence="9">
    <location>
        <position position="1"/>
    </location>
</feature>
<dbReference type="Proteomes" id="UP000014244">
    <property type="component" value="Unassembled WGS sequence"/>
</dbReference>
<name>A0A829H863_LACPA</name>
<dbReference type="PANTHER" id="PTHR40074:SF2">
    <property type="entry name" value="O-ACETYLTRANSFERASE WECH"/>
    <property type="match status" value="1"/>
</dbReference>
<keyword evidence="6 7" id="KW-0472">Membrane</keyword>
<keyword evidence="5 7" id="KW-1133">Transmembrane helix</keyword>
<protein>
    <submittedName>
        <fullName evidence="9">Fucose 4-O-acetylase related acetyltransferase</fullName>
    </submittedName>
</protein>
<feature type="transmembrane region" description="Helical" evidence="7">
    <location>
        <begin position="109"/>
        <end position="137"/>
    </location>
</feature>
<dbReference type="InterPro" id="IPR002656">
    <property type="entry name" value="Acyl_transf_3_dom"/>
</dbReference>
<feature type="transmembrane region" description="Helical" evidence="7">
    <location>
        <begin position="158"/>
        <end position="175"/>
    </location>
</feature>
<feature type="transmembrane region" description="Helical" evidence="7">
    <location>
        <begin position="80"/>
        <end position="103"/>
    </location>
</feature>
<feature type="transmembrane region" description="Helical" evidence="7">
    <location>
        <begin position="187"/>
        <end position="207"/>
    </location>
</feature>
<dbReference type="Pfam" id="PF01757">
    <property type="entry name" value="Acyl_transf_3"/>
    <property type="match status" value="1"/>
</dbReference>
<evidence type="ECO:0000259" key="8">
    <source>
        <dbReference type="Pfam" id="PF01757"/>
    </source>
</evidence>
<dbReference type="GO" id="GO:0005886">
    <property type="term" value="C:plasma membrane"/>
    <property type="evidence" value="ECO:0007669"/>
    <property type="project" value="UniProtKB-SubCell"/>
</dbReference>
<dbReference type="AlphaFoldDB" id="A0A829H863"/>
<evidence type="ECO:0000256" key="2">
    <source>
        <dbReference type="ARBA" id="ARBA00007400"/>
    </source>
</evidence>
<keyword evidence="3" id="KW-1003">Cell membrane</keyword>
<feature type="transmembrane region" description="Helical" evidence="7">
    <location>
        <begin position="219"/>
        <end position="240"/>
    </location>
</feature>
<evidence type="ECO:0000313" key="10">
    <source>
        <dbReference type="Proteomes" id="UP000014244"/>
    </source>
</evidence>
<gene>
    <name evidence="9" type="ORF">Lpp41_08203</name>
</gene>
<dbReference type="GO" id="GO:0009246">
    <property type="term" value="P:enterobacterial common antigen biosynthetic process"/>
    <property type="evidence" value="ECO:0007669"/>
    <property type="project" value="TreeGrafter"/>
</dbReference>
<feature type="domain" description="Acyltransferase 3" evidence="8">
    <location>
        <begin position="4"/>
        <end position="266"/>
    </location>
</feature>
<proteinExistence type="inferred from homology"/>
<sequence length="294" mass="33583">IIETLYAFHMPVFFALSGMFFKSVTNFKELFSLTKNKLLALGITYIAFSVVMFSLQKIGSGSVRDQTSLSQLLNIYKQPIGYLWFLYVLFFVFAYIGFISIFIKNDTHILLIVIFGYIIASIFNIPIFFIQSTLVWAPMFYLGHILKNMDLKINKTTMLLLFVYFIHVPIFRVLHPSTDYASQINPQIWGIFSVIGIILGFSFLPLLQHVSVKGLSFIGQNTLVVYLVHAPTASVIRIILFKLGIYNIPINIIVGFGVSLAISLIAVYLSERVRLIKLVFYPLRKQKIEVITHD</sequence>
<evidence type="ECO:0000256" key="4">
    <source>
        <dbReference type="ARBA" id="ARBA00022692"/>
    </source>
</evidence>
<evidence type="ECO:0000256" key="1">
    <source>
        <dbReference type="ARBA" id="ARBA00004651"/>
    </source>
</evidence>
<comment type="similarity">
    <text evidence="2">Belongs to the acyltransferase 3 family.</text>
</comment>
<feature type="transmembrane region" description="Helical" evidence="7">
    <location>
        <begin position="246"/>
        <end position="269"/>
    </location>
</feature>
<evidence type="ECO:0000256" key="6">
    <source>
        <dbReference type="ARBA" id="ARBA00023136"/>
    </source>
</evidence>